<feature type="region of interest" description="Disordered" evidence="1">
    <location>
        <begin position="1"/>
        <end position="32"/>
    </location>
</feature>
<feature type="transmembrane region" description="Helical" evidence="2">
    <location>
        <begin position="39"/>
        <end position="59"/>
    </location>
</feature>
<dbReference type="Proteomes" id="UP000823521">
    <property type="component" value="Unassembled WGS sequence"/>
</dbReference>
<dbReference type="EMBL" id="WVUH01000126">
    <property type="protein sequence ID" value="MBO4207490.1"/>
    <property type="molecule type" value="Genomic_DNA"/>
</dbReference>
<keyword evidence="2" id="KW-0812">Transmembrane</keyword>
<keyword evidence="2" id="KW-1133">Transmembrane helix</keyword>
<dbReference type="InterPro" id="IPR005152">
    <property type="entry name" value="Lipase_secreted"/>
</dbReference>
<proteinExistence type="predicted"/>
<sequence length="467" mass="49676">MVPRASKFPEPARTAGHPSEDSHTSLGQLRRRTGRGRRFWRGVLGLGLGVVAVLTLSGAGTAGGALAHGDAGRTGFYQSPSRWELENTPVGGVFATEPMPVTEPVREASSQALRIKYRSEGIHGTPIAVTGSLMLPRGVAPKQGWPVIAWGHGTTGIGPECAPSRDPELGSYDSLIAHFLRAGYAVVATDYAGLGLSGKLHNFLQKYTLARSMIDSVLAARNVSPEVGRRWFAAGHSEGGLPTLGVGEIGQQRAPELELLGIVPMSIASGASTAGNDALAAARPPFTAATLASAVFLAYTAVAAVEFAPESIRYTDLLSPELAAQLPALERLCLDEAIEYLANLDPPLQRLANPDWTRNQTLLRWMRSIAPVQQHIDVPILLASGGRDTIAAPSGVNLLLAELCSFGDVVEHREYPEATHVTIIYVAPADIVTWLNARLRGVPARQECQPLVDVDDLTPRDSGMHGK</sequence>
<feature type="domain" description="Serine aminopeptidase S33" evidence="3">
    <location>
        <begin position="170"/>
        <end position="421"/>
    </location>
</feature>
<dbReference type="PANTHER" id="PTHR34853:SF1">
    <property type="entry name" value="LIPASE 5"/>
    <property type="match status" value="1"/>
</dbReference>
<organism evidence="4 5">
    <name type="scientific">Micromonospora echinofusca</name>
    <dbReference type="NCBI Taxonomy" id="47858"/>
    <lineage>
        <taxon>Bacteria</taxon>
        <taxon>Bacillati</taxon>
        <taxon>Actinomycetota</taxon>
        <taxon>Actinomycetes</taxon>
        <taxon>Micromonosporales</taxon>
        <taxon>Micromonosporaceae</taxon>
        <taxon>Micromonospora</taxon>
    </lineage>
</organism>
<dbReference type="SUPFAM" id="SSF53474">
    <property type="entry name" value="alpha/beta-Hydrolases"/>
    <property type="match status" value="1"/>
</dbReference>
<evidence type="ECO:0000313" key="4">
    <source>
        <dbReference type="EMBL" id="MBO4207490.1"/>
    </source>
</evidence>
<dbReference type="PANTHER" id="PTHR34853">
    <property type="match status" value="1"/>
</dbReference>
<dbReference type="RefSeq" id="WP_208814383.1">
    <property type="nucleotide sequence ID" value="NZ_WVUH01000126.1"/>
</dbReference>
<gene>
    <name evidence="4" type="ORF">GSF22_15945</name>
</gene>
<dbReference type="PIRSF" id="PIRSF029171">
    <property type="entry name" value="Esterase_LipA"/>
    <property type="match status" value="1"/>
</dbReference>
<name>A0ABS3VSI8_MICEH</name>
<dbReference type="Pfam" id="PF12146">
    <property type="entry name" value="Hydrolase_4"/>
    <property type="match status" value="1"/>
</dbReference>
<dbReference type="InterPro" id="IPR022742">
    <property type="entry name" value="Hydrolase_4"/>
</dbReference>
<evidence type="ECO:0000256" key="2">
    <source>
        <dbReference type="SAM" id="Phobius"/>
    </source>
</evidence>
<evidence type="ECO:0000259" key="3">
    <source>
        <dbReference type="Pfam" id="PF12146"/>
    </source>
</evidence>
<reference evidence="4 5" key="1">
    <citation type="submission" date="2019-12" db="EMBL/GenBank/DDBJ databases">
        <title>Whole genome sequencing of endophytic Actinobacterium Micromonospora sp. MPMI6T.</title>
        <authorList>
            <person name="Evv R."/>
            <person name="Podile A.R."/>
        </authorList>
    </citation>
    <scope>NUCLEOTIDE SEQUENCE [LARGE SCALE GENOMIC DNA]</scope>
    <source>
        <strain evidence="4 5">MPMI6</strain>
    </source>
</reference>
<keyword evidence="5" id="KW-1185">Reference proteome</keyword>
<keyword evidence="2" id="KW-0472">Membrane</keyword>
<dbReference type="InterPro" id="IPR029058">
    <property type="entry name" value="AB_hydrolase_fold"/>
</dbReference>
<comment type="caution">
    <text evidence="4">The sequence shown here is derived from an EMBL/GenBank/DDBJ whole genome shotgun (WGS) entry which is preliminary data.</text>
</comment>
<dbReference type="Gene3D" id="3.40.50.1820">
    <property type="entry name" value="alpha/beta hydrolase"/>
    <property type="match status" value="2"/>
</dbReference>
<evidence type="ECO:0000256" key="1">
    <source>
        <dbReference type="SAM" id="MobiDB-lite"/>
    </source>
</evidence>
<accession>A0ABS3VSI8</accession>
<protein>
    <submittedName>
        <fullName evidence="4">Lipase</fullName>
    </submittedName>
</protein>
<evidence type="ECO:0000313" key="5">
    <source>
        <dbReference type="Proteomes" id="UP000823521"/>
    </source>
</evidence>